<dbReference type="EMBL" id="JAUIZM010000020">
    <property type="protein sequence ID" value="KAK1352033.1"/>
    <property type="molecule type" value="Genomic_DNA"/>
</dbReference>
<accession>A0AAD8GQ13</accession>
<dbReference type="Proteomes" id="UP001237642">
    <property type="component" value="Unassembled WGS sequence"/>
</dbReference>
<evidence type="ECO:0000313" key="2">
    <source>
        <dbReference type="Proteomes" id="UP001237642"/>
    </source>
</evidence>
<comment type="caution">
    <text evidence="1">The sequence shown here is derived from an EMBL/GenBank/DDBJ whole genome shotgun (WGS) entry which is preliminary data.</text>
</comment>
<organism evidence="1 2">
    <name type="scientific">Heracleum sosnowskyi</name>
    <dbReference type="NCBI Taxonomy" id="360622"/>
    <lineage>
        <taxon>Eukaryota</taxon>
        <taxon>Viridiplantae</taxon>
        <taxon>Streptophyta</taxon>
        <taxon>Embryophyta</taxon>
        <taxon>Tracheophyta</taxon>
        <taxon>Spermatophyta</taxon>
        <taxon>Magnoliopsida</taxon>
        <taxon>eudicotyledons</taxon>
        <taxon>Gunneridae</taxon>
        <taxon>Pentapetalae</taxon>
        <taxon>asterids</taxon>
        <taxon>campanulids</taxon>
        <taxon>Apiales</taxon>
        <taxon>Apiaceae</taxon>
        <taxon>Apioideae</taxon>
        <taxon>apioid superclade</taxon>
        <taxon>Tordylieae</taxon>
        <taxon>Tordyliinae</taxon>
        <taxon>Heracleum</taxon>
    </lineage>
</organism>
<reference evidence="1" key="1">
    <citation type="submission" date="2023-02" db="EMBL/GenBank/DDBJ databases">
        <title>Genome of toxic invasive species Heracleum sosnowskyi carries increased number of genes despite the absence of recent whole-genome duplications.</title>
        <authorList>
            <person name="Schelkunov M."/>
            <person name="Shtratnikova V."/>
            <person name="Makarenko M."/>
            <person name="Klepikova A."/>
            <person name="Omelchenko D."/>
            <person name="Novikova G."/>
            <person name="Obukhova E."/>
            <person name="Bogdanov V."/>
            <person name="Penin A."/>
            <person name="Logacheva M."/>
        </authorList>
    </citation>
    <scope>NUCLEOTIDE SEQUENCE</scope>
    <source>
        <strain evidence="1">Hsosn_3</strain>
        <tissue evidence="1">Leaf</tissue>
    </source>
</reference>
<sequence>MSIAVVSLLEERSNYGYDDTPEKKRLKIGDLPTVDNALKLQTVGKAIQYFCMICDCRTDHNELNCPDSSKGMGMACSICRDPCEIEEHILEWKLVLKFCVRCGACGNHWSKDCPDPDDDCDFDDVDQKCLNLINVWNRPPLHRWCPHVAHAAPEIWNSSQNCCADQRGWEWRVLYVVINWSALTDQRGREWRVLYVVNPVKSKSIKTSGSLYSNFVSFTNIRRRQLVSLLPVQDGTEENDEM</sequence>
<gene>
    <name evidence="1" type="ORF">POM88_053747</name>
</gene>
<reference evidence="1" key="2">
    <citation type="submission" date="2023-05" db="EMBL/GenBank/DDBJ databases">
        <authorList>
            <person name="Schelkunov M.I."/>
        </authorList>
    </citation>
    <scope>NUCLEOTIDE SEQUENCE</scope>
    <source>
        <strain evidence="1">Hsosn_3</strain>
        <tissue evidence="1">Leaf</tissue>
    </source>
</reference>
<protein>
    <submittedName>
        <fullName evidence="1">Uncharacterized protein</fullName>
    </submittedName>
</protein>
<keyword evidence="2" id="KW-1185">Reference proteome</keyword>
<dbReference type="AlphaFoldDB" id="A0AAD8GQ13"/>
<evidence type="ECO:0000313" key="1">
    <source>
        <dbReference type="EMBL" id="KAK1352033.1"/>
    </source>
</evidence>
<name>A0AAD8GQ13_9APIA</name>
<proteinExistence type="predicted"/>